<evidence type="ECO:0000313" key="2">
    <source>
        <dbReference type="EMBL" id="BBC61066.1"/>
    </source>
</evidence>
<dbReference type="Proteomes" id="UP000269226">
    <property type="component" value="Chromosome"/>
</dbReference>
<sequence>MKRICFVIFSLTAGFLLLVGCGNSNSKVSKEEENKVTVWAWDETFNVEAMNQAKKMYKNKDVTIDIVTMSQDDIVQKLNTTLASGNNEGLPNIVLIEDYRIQGYLNSYPDAFADLTDIVKEKDFAAYKFAVNKVGNKIYGVPFDSGVTTNFYRTDLLKKAGYNEEDMNHLTWDDYLQVARDIKKKTGKKITEVNPSDLGRIRIIMQEAGEWYTAKDGKTATIKNNKSLKYGLELFATLLKEDLVEQTSDWNAGVSAVQSGKVASSPTGSWYSSTIQGAKKQSGKWKIAPIPALPKKMQKAQASNLGSGGWYVMKNIPGEKNAKDFLKKTFATNKKLMETLTKKIGLVPTMLGTSDQAIYKEPSKFYSNQKVFEDFSKWTAKIPEVNYGEQTYAIESVVGEALRRIVDGENTDKVLADTQTQIESQLAN</sequence>
<dbReference type="RefSeq" id="WP_015694992.1">
    <property type="nucleotide sequence ID" value="NZ_AP018492.1"/>
</dbReference>
<dbReference type="PANTHER" id="PTHR43649:SF32">
    <property type="entry name" value="SUGAR BINDING SECRETED PROTEIN"/>
    <property type="match status" value="1"/>
</dbReference>
<feature type="signal peptide" evidence="1">
    <location>
        <begin position="1"/>
        <end position="26"/>
    </location>
</feature>
<dbReference type="InterPro" id="IPR006059">
    <property type="entry name" value="SBP"/>
</dbReference>
<organism evidence="2 3">
    <name type="scientific">Melissococcus plutonius</name>
    <dbReference type="NCBI Taxonomy" id="33970"/>
    <lineage>
        <taxon>Bacteria</taxon>
        <taxon>Bacillati</taxon>
        <taxon>Bacillota</taxon>
        <taxon>Bacilli</taxon>
        <taxon>Lactobacillales</taxon>
        <taxon>Enterococcaceae</taxon>
        <taxon>Melissococcus</taxon>
    </lineage>
</organism>
<evidence type="ECO:0000313" key="3">
    <source>
        <dbReference type="Proteomes" id="UP000269226"/>
    </source>
</evidence>
<protein>
    <submittedName>
        <fullName evidence="2">Sugar ABC transporter, substrate-binding protein</fullName>
    </submittedName>
</protein>
<gene>
    <name evidence="2" type="ORF">DAT561_0954</name>
</gene>
<dbReference type="SUPFAM" id="SSF53850">
    <property type="entry name" value="Periplasmic binding protein-like II"/>
    <property type="match status" value="1"/>
</dbReference>
<proteinExistence type="predicted"/>
<dbReference type="PROSITE" id="PS51257">
    <property type="entry name" value="PROKAR_LIPOPROTEIN"/>
    <property type="match status" value="1"/>
</dbReference>
<dbReference type="GeneID" id="57043505"/>
<feature type="chain" id="PRO_5016251525" evidence="1">
    <location>
        <begin position="27"/>
        <end position="428"/>
    </location>
</feature>
<evidence type="ECO:0000256" key="1">
    <source>
        <dbReference type="SAM" id="SignalP"/>
    </source>
</evidence>
<name>A0A2Z5Y2M3_9ENTE</name>
<dbReference type="InterPro" id="IPR050490">
    <property type="entry name" value="Bact_solute-bd_prot1"/>
</dbReference>
<dbReference type="Pfam" id="PF13416">
    <property type="entry name" value="SBP_bac_8"/>
    <property type="match status" value="1"/>
</dbReference>
<dbReference type="PANTHER" id="PTHR43649">
    <property type="entry name" value="ARABINOSE-BINDING PROTEIN-RELATED"/>
    <property type="match status" value="1"/>
</dbReference>
<dbReference type="AlphaFoldDB" id="A0A2Z5Y2M3"/>
<dbReference type="Gene3D" id="3.40.190.10">
    <property type="entry name" value="Periplasmic binding protein-like II"/>
    <property type="match status" value="1"/>
</dbReference>
<reference evidence="2 3" key="1">
    <citation type="submission" date="2018-01" db="EMBL/GenBank/DDBJ databases">
        <title>Whole genome sequence of Melissococcus plutonius DAT561.</title>
        <authorList>
            <person name="Okumura K."/>
            <person name="Takamatsu D."/>
            <person name="Okura M."/>
        </authorList>
    </citation>
    <scope>NUCLEOTIDE SEQUENCE [LARGE SCALE GENOMIC DNA]</scope>
    <source>
        <strain evidence="2 3">DAT561</strain>
    </source>
</reference>
<keyword evidence="1" id="KW-0732">Signal</keyword>
<dbReference type="EMBL" id="AP018492">
    <property type="protein sequence ID" value="BBC61066.1"/>
    <property type="molecule type" value="Genomic_DNA"/>
</dbReference>
<accession>A0A2Z5Y2M3</accession>